<dbReference type="PANTHER" id="PTHR33392">
    <property type="entry name" value="POLYISOPRENYL-TEICHOIC ACID--PEPTIDOGLYCAN TEICHOIC ACID TRANSFERASE TAGU"/>
    <property type="match status" value="1"/>
</dbReference>
<evidence type="ECO:0000259" key="2">
    <source>
        <dbReference type="Pfam" id="PF03816"/>
    </source>
</evidence>
<protein>
    <submittedName>
        <fullName evidence="3">Cell envelope-related transcriptional attenuator</fullName>
    </submittedName>
</protein>
<evidence type="ECO:0000313" key="3">
    <source>
        <dbReference type="EMBL" id="ACZ07096.1"/>
    </source>
</evidence>
<keyword evidence="4" id="KW-1185">Reference proteome</keyword>
<name>D1AKT0_SEBTE</name>
<dbReference type="EMBL" id="CP001739">
    <property type="protein sequence ID" value="ACZ07096.1"/>
    <property type="molecule type" value="Genomic_DNA"/>
</dbReference>
<dbReference type="eggNOG" id="COG1316">
    <property type="taxonomic scope" value="Bacteria"/>
</dbReference>
<organism evidence="3 4">
    <name type="scientific">Sebaldella termitidis (strain ATCC 33386 / NCTC 11300)</name>
    <dbReference type="NCBI Taxonomy" id="526218"/>
    <lineage>
        <taxon>Bacteria</taxon>
        <taxon>Fusobacteriati</taxon>
        <taxon>Fusobacteriota</taxon>
        <taxon>Fusobacteriia</taxon>
        <taxon>Fusobacteriales</taxon>
        <taxon>Leptotrichiaceae</taxon>
        <taxon>Sebaldella</taxon>
    </lineage>
</organism>
<gene>
    <name evidence="3" type="ordered locus">Sterm_0211</name>
</gene>
<dbReference type="InterPro" id="IPR004474">
    <property type="entry name" value="LytR_CpsA_psr"/>
</dbReference>
<evidence type="ECO:0000313" key="4">
    <source>
        <dbReference type="Proteomes" id="UP000000845"/>
    </source>
</evidence>
<dbReference type="RefSeq" id="WP_012859695.1">
    <property type="nucleotide sequence ID" value="NC_013517.1"/>
</dbReference>
<dbReference type="KEGG" id="str:Sterm_0211"/>
<dbReference type="Gene3D" id="3.40.630.190">
    <property type="entry name" value="LCP protein"/>
    <property type="match status" value="1"/>
</dbReference>
<evidence type="ECO:0000256" key="1">
    <source>
        <dbReference type="ARBA" id="ARBA00006068"/>
    </source>
</evidence>
<dbReference type="InterPro" id="IPR050922">
    <property type="entry name" value="LytR/CpsA/Psr_CW_biosynth"/>
</dbReference>
<dbReference type="STRING" id="526218.Sterm_0211"/>
<reference evidence="4" key="1">
    <citation type="submission" date="2009-09" db="EMBL/GenBank/DDBJ databases">
        <title>The complete chromosome of Sebaldella termitidis ATCC 33386.</title>
        <authorList>
            <consortium name="US DOE Joint Genome Institute (JGI-PGF)"/>
            <person name="Lucas S."/>
            <person name="Copeland A."/>
            <person name="Lapidus A."/>
            <person name="Glavina del Rio T."/>
            <person name="Dalin E."/>
            <person name="Tice H."/>
            <person name="Bruce D."/>
            <person name="Goodwin L."/>
            <person name="Pitluck S."/>
            <person name="Kyrpides N."/>
            <person name="Mavromatis K."/>
            <person name="Ivanova N."/>
            <person name="Mikhailova N."/>
            <person name="Sims D."/>
            <person name="Meincke L."/>
            <person name="Brettin T."/>
            <person name="Detter J.C."/>
            <person name="Han C."/>
            <person name="Larimer F."/>
            <person name="Land M."/>
            <person name="Hauser L."/>
            <person name="Markowitz V."/>
            <person name="Cheng J.F."/>
            <person name="Hugenholtz P."/>
            <person name="Woyke T."/>
            <person name="Wu D."/>
            <person name="Eisen J.A."/>
        </authorList>
    </citation>
    <scope>NUCLEOTIDE SEQUENCE [LARGE SCALE GENOMIC DNA]</scope>
    <source>
        <strain evidence="4">ATCC 33386 / NCTC 11300</strain>
    </source>
</reference>
<reference evidence="3 4" key="2">
    <citation type="journal article" date="2010" name="Stand. Genomic Sci.">
        <title>Complete genome sequence of Sebaldella termitidis type strain (NCTC 11300).</title>
        <authorList>
            <person name="Harmon-Smith M."/>
            <person name="Celia L."/>
            <person name="Chertkov O."/>
            <person name="Lapidus A."/>
            <person name="Copeland A."/>
            <person name="Glavina Del Rio T."/>
            <person name="Nolan M."/>
            <person name="Lucas S."/>
            <person name="Tice H."/>
            <person name="Cheng J.F."/>
            <person name="Han C."/>
            <person name="Detter J.C."/>
            <person name="Bruce D."/>
            <person name="Goodwin L."/>
            <person name="Pitluck S."/>
            <person name="Pati A."/>
            <person name="Liolios K."/>
            <person name="Ivanova N."/>
            <person name="Mavromatis K."/>
            <person name="Mikhailova N."/>
            <person name="Chen A."/>
            <person name="Palaniappan K."/>
            <person name="Land M."/>
            <person name="Hauser L."/>
            <person name="Chang Y.J."/>
            <person name="Jeffries C.D."/>
            <person name="Brettin T."/>
            <person name="Goker M."/>
            <person name="Beck B."/>
            <person name="Bristow J."/>
            <person name="Eisen J.A."/>
            <person name="Markowitz V."/>
            <person name="Hugenholtz P."/>
            <person name="Kyrpides N.C."/>
            <person name="Klenk H.P."/>
            <person name="Chen F."/>
        </authorList>
    </citation>
    <scope>NUCLEOTIDE SEQUENCE [LARGE SCALE GENOMIC DNA]</scope>
    <source>
        <strain evidence="4">ATCC 33386 / NCTC 11300</strain>
    </source>
</reference>
<feature type="domain" description="Cell envelope-related transcriptional attenuator" evidence="2">
    <location>
        <begin position="40"/>
        <end position="183"/>
    </location>
</feature>
<comment type="similarity">
    <text evidence="1">Belongs to the LytR/CpsA/Psr (LCP) family.</text>
</comment>
<dbReference type="PANTHER" id="PTHR33392:SF6">
    <property type="entry name" value="POLYISOPRENYL-TEICHOIC ACID--PEPTIDOGLYCAN TEICHOIC ACID TRANSFERASE TAGU"/>
    <property type="match status" value="1"/>
</dbReference>
<dbReference type="NCBIfam" id="TIGR00350">
    <property type="entry name" value="lytR_cpsA_psr"/>
    <property type="match status" value="1"/>
</dbReference>
<dbReference type="Proteomes" id="UP000000845">
    <property type="component" value="Chromosome"/>
</dbReference>
<dbReference type="HOGENOM" id="CLU_016455_2_2_0"/>
<accession>D1AKT0</accession>
<sequence length="262" mass="29698">MKKFIISIILALVVLWFLKPFNIVILGSDARPWQPLKGSRSDSIMLINVNPLLAKIKIVSIPRDSYTPIDCEKNGKTDKITHALAFGGSACSVRALENMLNTKIQYHVLLRFEDVINITTLVGGVDIISNHTFTQDGQSFVKGKAYNIEGERALAYARHRKTDSDYKRGDRQKQIFSGLQAKVISPSGFSKIPSILAYCKEHMEIRFNPLRFISMLPAIAIHGSNYETFELEGDGKMMKGVWYFIPDQNSLKKIKKEFKVWI</sequence>
<dbReference type="AlphaFoldDB" id="D1AKT0"/>
<proteinExistence type="inferred from homology"/>
<dbReference type="Pfam" id="PF03816">
    <property type="entry name" value="LytR_cpsA_psr"/>
    <property type="match status" value="1"/>
</dbReference>